<feature type="domain" description="HD-GYP" evidence="1">
    <location>
        <begin position="116"/>
        <end position="313"/>
    </location>
</feature>
<comment type="caution">
    <text evidence="2">The sequence shown here is derived from an EMBL/GenBank/DDBJ whole genome shotgun (WGS) entry which is preliminary data.</text>
</comment>
<accession>A0ABM9C8R5</accession>
<proteinExistence type="predicted"/>
<dbReference type="SUPFAM" id="SSF109604">
    <property type="entry name" value="HD-domain/PDEase-like"/>
    <property type="match status" value="1"/>
</dbReference>
<dbReference type="InterPro" id="IPR037522">
    <property type="entry name" value="HD_GYP_dom"/>
</dbReference>
<protein>
    <recommendedName>
        <fullName evidence="1">HD-GYP domain-containing protein</fullName>
    </recommendedName>
</protein>
<evidence type="ECO:0000259" key="1">
    <source>
        <dbReference type="PROSITE" id="PS51832"/>
    </source>
</evidence>
<dbReference type="PANTHER" id="PTHR43155">
    <property type="entry name" value="CYCLIC DI-GMP PHOSPHODIESTERASE PA4108-RELATED"/>
    <property type="match status" value="1"/>
</dbReference>
<dbReference type="RefSeq" id="WP_236334254.1">
    <property type="nucleotide sequence ID" value="NZ_CAKMMG010000003.1"/>
</dbReference>
<organism evidence="2 3">
    <name type="scientific">Paenibacillus auburnensis</name>
    <dbReference type="NCBI Taxonomy" id="2905649"/>
    <lineage>
        <taxon>Bacteria</taxon>
        <taxon>Bacillati</taxon>
        <taxon>Bacillota</taxon>
        <taxon>Bacilli</taxon>
        <taxon>Bacillales</taxon>
        <taxon>Paenibacillaceae</taxon>
        <taxon>Paenibacillus</taxon>
    </lineage>
</organism>
<dbReference type="PANTHER" id="PTHR43155:SF2">
    <property type="entry name" value="CYCLIC DI-GMP PHOSPHODIESTERASE PA4108"/>
    <property type="match status" value="1"/>
</dbReference>
<reference evidence="2" key="1">
    <citation type="submission" date="2022-01" db="EMBL/GenBank/DDBJ databases">
        <authorList>
            <person name="Criscuolo A."/>
        </authorList>
    </citation>
    <scope>NUCLEOTIDE SEQUENCE</scope>
    <source>
        <strain evidence="2">CIP111892</strain>
    </source>
</reference>
<evidence type="ECO:0000313" key="2">
    <source>
        <dbReference type="EMBL" id="CAH1207561.1"/>
    </source>
</evidence>
<gene>
    <name evidence="2" type="ORF">PAECIP111892_02924</name>
</gene>
<name>A0ABM9C8R5_9BACL</name>
<keyword evidence="3" id="KW-1185">Reference proteome</keyword>
<dbReference type="CDD" id="cd00077">
    <property type="entry name" value="HDc"/>
    <property type="match status" value="1"/>
</dbReference>
<evidence type="ECO:0000313" key="3">
    <source>
        <dbReference type="Proteomes" id="UP000838324"/>
    </source>
</evidence>
<dbReference type="Pfam" id="PF13487">
    <property type="entry name" value="HD_5"/>
    <property type="match status" value="1"/>
</dbReference>
<dbReference type="Gene3D" id="1.10.3210.10">
    <property type="entry name" value="Hypothetical protein af1432"/>
    <property type="match status" value="1"/>
</dbReference>
<sequence length="357" mass="40184">MSIIEYDYFIGKRLANHIYADNGILLISKDTILRKSHIEKLANFKIQLGSVEAAVEGYVEEEAVRPEVPVLPRSAAAAESRAKVKRTEMHLQEIDKLVRNNGTVPMEEVEEKILPFIKDTAKRYNLFQVFSELKDQGDYRYKQSIGVAVIATSLGKWLKLDEEELSLLTIASCVYDIGTVKLPSSLMNKPGRFEKHEQEIMKQHTVLGYELLAGSDVDPRVALVALQHHEREDGSGYPHGLKGDQIDRLSKIVTLADIYMAMISDRPHRPAFTFFEVINEIHKGIIHNRFDSAIGMTFLDSLLANQVGCEVHLSDGRTGKILLTNVNYPTKPLVAIDDNEFIDLSKTNDLHIMDVIG</sequence>
<dbReference type="InterPro" id="IPR003607">
    <property type="entry name" value="HD/PDEase_dom"/>
</dbReference>
<dbReference type="EMBL" id="CAKMMG010000003">
    <property type="protein sequence ID" value="CAH1207561.1"/>
    <property type="molecule type" value="Genomic_DNA"/>
</dbReference>
<dbReference type="Proteomes" id="UP000838324">
    <property type="component" value="Unassembled WGS sequence"/>
</dbReference>
<dbReference type="PROSITE" id="PS51832">
    <property type="entry name" value="HD_GYP"/>
    <property type="match status" value="1"/>
</dbReference>